<feature type="region of interest" description="Disordered" evidence="1">
    <location>
        <begin position="200"/>
        <end position="229"/>
    </location>
</feature>
<dbReference type="PANTHER" id="PTHR36507:SF1">
    <property type="entry name" value="BLL1555 PROTEIN"/>
    <property type="match status" value="1"/>
</dbReference>
<dbReference type="PATRIC" id="fig|226910.6.peg.4374"/>
<dbReference type="CDD" id="cd04221">
    <property type="entry name" value="MauL"/>
    <property type="match status" value="1"/>
</dbReference>
<dbReference type="OrthoDB" id="9772097at2"/>
<evidence type="ECO:0000256" key="1">
    <source>
        <dbReference type="SAM" id="MobiDB-lite"/>
    </source>
</evidence>
<feature type="chain" id="PRO_5002147815" evidence="2">
    <location>
        <begin position="25"/>
        <end position="229"/>
    </location>
</feature>
<comment type="caution">
    <text evidence="3">The sequence shown here is derived from an EMBL/GenBank/DDBJ whole genome shotgun (WGS) entry which is preliminary data.</text>
</comment>
<dbReference type="Proteomes" id="UP000031535">
    <property type="component" value="Unassembled WGS sequence"/>
</dbReference>
<dbReference type="InterPro" id="IPR008972">
    <property type="entry name" value="Cupredoxin"/>
</dbReference>
<dbReference type="InterPro" id="IPR034242">
    <property type="entry name" value="MauL"/>
</dbReference>
<accession>A0A0C2E747</accession>
<gene>
    <name evidence="3" type="ORF">UCMB321_4382</name>
</gene>
<organism evidence="3 4">
    <name type="scientific">Pseudomonas batumici</name>
    <dbReference type="NCBI Taxonomy" id="226910"/>
    <lineage>
        <taxon>Bacteria</taxon>
        <taxon>Pseudomonadati</taxon>
        <taxon>Pseudomonadota</taxon>
        <taxon>Gammaproteobacteria</taxon>
        <taxon>Pseudomonadales</taxon>
        <taxon>Pseudomonadaceae</taxon>
        <taxon>Pseudomonas</taxon>
    </lineage>
</organism>
<reference evidence="3 4" key="1">
    <citation type="submission" date="2015-01" db="EMBL/GenBank/DDBJ databases">
        <title>Complete genome of Pseudomonas batumici UCM B-321 producer of the batumin antibiotic with strong antistaphilococcal and potential anticancer activity.</title>
        <authorList>
            <person name="Klochko V.V."/>
            <person name="Zelena L.B."/>
            <person name="Elena K.A."/>
            <person name="Reva O.N."/>
        </authorList>
    </citation>
    <scope>NUCLEOTIDE SEQUENCE [LARGE SCALE GENOMIC DNA]</scope>
    <source>
        <strain evidence="3 4">UCM B-321</strain>
    </source>
</reference>
<keyword evidence="2" id="KW-0732">Signal</keyword>
<feature type="signal peptide" evidence="2">
    <location>
        <begin position="1"/>
        <end position="24"/>
    </location>
</feature>
<dbReference type="PROSITE" id="PS51257">
    <property type="entry name" value="PROKAR_LIPOPROTEIN"/>
    <property type="match status" value="1"/>
</dbReference>
<dbReference type="PANTHER" id="PTHR36507">
    <property type="entry name" value="BLL1555 PROTEIN"/>
    <property type="match status" value="1"/>
</dbReference>
<proteinExistence type="predicted"/>
<protein>
    <submittedName>
        <fullName evidence="3">Protein containing plastocyanin/azurin family domain</fullName>
    </submittedName>
</protein>
<dbReference type="InterPro" id="IPR052721">
    <property type="entry name" value="ET_Amicyanin"/>
</dbReference>
<sequence>MARPTSLTGLFLLISCLLSSGLSAAAGFQAEMVDQQGKPLSNAVVTLQGATAQPAYSLQADMDQRDTEFAPHVLAVHTGTRIRFPNSDNIRHQVYSFSPAKRFELRLYQGTPADPVLFDKPGIVVLGCNIHDWMLGYVYVTDDPWFAVSDEKGLIRFDQLPAGHYRVTLWHPQVADGQPRAGGEIAVAATGLKQRFSLSIQPLSPDEPTAPAASASGDAVDKTVSETAK</sequence>
<dbReference type="STRING" id="226910.UCMB321_4382"/>
<dbReference type="AlphaFoldDB" id="A0A0C2E747"/>
<feature type="compositionally biased region" description="Basic and acidic residues" evidence="1">
    <location>
        <begin position="219"/>
        <end position="229"/>
    </location>
</feature>
<dbReference type="RefSeq" id="WP_157016032.1">
    <property type="nucleotide sequence ID" value="NZ_JXDG01000058.1"/>
</dbReference>
<evidence type="ECO:0000313" key="4">
    <source>
        <dbReference type="Proteomes" id="UP000031535"/>
    </source>
</evidence>
<dbReference type="SUPFAM" id="SSF49503">
    <property type="entry name" value="Cupredoxins"/>
    <property type="match status" value="1"/>
</dbReference>
<dbReference type="Gene3D" id="2.60.40.420">
    <property type="entry name" value="Cupredoxins - blue copper proteins"/>
    <property type="match status" value="1"/>
</dbReference>
<evidence type="ECO:0000313" key="3">
    <source>
        <dbReference type="EMBL" id="KIH81719.1"/>
    </source>
</evidence>
<name>A0A0C2E747_9PSED</name>
<keyword evidence="4" id="KW-1185">Reference proteome</keyword>
<evidence type="ECO:0000256" key="2">
    <source>
        <dbReference type="SAM" id="SignalP"/>
    </source>
</evidence>
<dbReference type="EMBL" id="JXDG01000058">
    <property type="protein sequence ID" value="KIH81719.1"/>
    <property type="molecule type" value="Genomic_DNA"/>
</dbReference>